<dbReference type="RefSeq" id="WP_212702949.1">
    <property type="nucleotide sequence ID" value="NZ_JADMKU010000027.1"/>
</dbReference>
<evidence type="ECO:0000313" key="2">
    <source>
        <dbReference type="Proteomes" id="UP001195941"/>
    </source>
</evidence>
<organism evidence="1 2">
    <name type="scientific">Thalassovita aquimarina</name>
    <dbReference type="NCBI Taxonomy" id="2785917"/>
    <lineage>
        <taxon>Bacteria</taxon>
        <taxon>Pseudomonadati</taxon>
        <taxon>Pseudomonadota</taxon>
        <taxon>Alphaproteobacteria</taxon>
        <taxon>Rhodobacterales</taxon>
        <taxon>Roseobacteraceae</taxon>
        <taxon>Thalassovita</taxon>
    </lineage>
</organism>
<dbReference type="Pfam" id="PF05721">
    <property type="entry name" value="PhyH"/>
    <property type="match status" value="1"/>
</dbReference>
<dbReference type="InterPro" id="IPR008775">
    <property type="entry name" value="Phytyl_CoA_dOase-like"/>
</dbReference>
<name>A0ABS5HWK4_9RHOB</name>
<keyword evidence="1" id="KW-0223">Dioxygenase</keyword>
<keyword evidence="1" id="KW-0560">Oxidoreductase</keyword>
<dbReference type="SUPFAM" id="SSF51197">
    <property type="entry name" value="Clavaminate synthase-like"/>
    <property type="match status" value="1"/>
</dbReference>
<sequence>MLSTQQKAFYNENGYLKVEQAVTPEQLDELRRITYDLLEQAREVTETNDVFELDTGHSRETPRLTRIKLPHKQHPYFWEILRGSGVTEVLTDLLGPDTMLQTSKLNTKAPGGGAAVEWHQDWAFYPHSNDSMLAFGLMLEDVDKANGPLQVIPGTHQGPILSHHANGVFCGAIDPVDPLFEADKAVTLTGKAGDMTVHHARILHGSAPNLSDRNRMILFYECHAADAWPLLGAGSYIHSLGQTRLWNDLNERLITGKLCLTPRMEQVPVTIPLPPAPDASSIFRSQQSGGAKSAFA</sequence>
<dbReference type="PANTHER" id="PTHR20883">
    <property type="entry name" value="PHYTANOYL-COA DIOXYGENASE DOMAIN CONTAINING 1"/>
    <property type="match status" value="1"/>
</dbReference>
<dbReference type="EMBL" id="JADMKU010000027">
    <property type="protein sequence ID" value="MBR9653326.1"/>
    <property type="molecule type" value="Genomic_DNA"/>
</dbReference>
<evidence type="ECO:0000313" key="1">
    <source>
        <dbReference type="EMBL" id="MBR9653326.1"/>
    </source>
</evidence>
<proteinExistence type="predicted"/>
<reference evidence="1 2" key="1">
    <citation type="journal article" date="2021" name="Arch. Microbiol.">
        <title>Thalassobius aquimarinus sp. nov., isolated from the Sea of Japan seashore.</title>
        <authorList>
            <person name="Kurilenko V.V."/>
            <person name="Romanenko L.A."/>
            <person name="Chernysheva N.Y."/>
            <person name="Velansky P.V."/>
            <person name="Tekutyeva L.A."/>
            <person name="Isaeva M.P."/>
            <person name="Mikhailov V.V."/>
        </authorList>
    </citation>
    <scope>NUCLEOTIDE SEQUENCE [LARGE SCALE GENOMIC DNA]</scope>
    <source>
        <strain evidence="1 2">KMM 8518</strain>
    </source>
</reference>
<dbReference type="PANTHER" id="PTHR20883:SF46">
    <property type="entry name" value="PHYTANOYL-COA HYDROXYLASE"/>
    <property type="match status" value="1"/>
</dbReference>
<dbReference type="Gene3D" id="2.60.120.620">
    <property type="entry name" value="q2cbj1_9rhob like domain"/>
    <property type="match status" value="1"/>
</dbReference>
<gene>
    <name evidence="1" type="ORF">IT775_19590</name>
</gene>
<dbReference type="GO" id="GO:0051213">
    <property type="term" value="F:dioxygenase activity"/>
    <property type="evidence" value="ECO:0007669"/>
    <property type="project" value="UniProtKB-KW"/>
</dbReference>
<keyword evidence="2" id="KW-1185">Reference proteome</keyword>
<accession>A0ABS5HWK4</accession>
<dbReference type="Proteomes" id="UP001195941">
    <property type="component" value="Unassembled WGS sequence"/>
</dbReference>
<comment type="caution">
    <text evidence="1">The sequence shown here is derived from an EMBL/GenBank/DDBJ whole genome shotgun (WGS) entry which is preliminary data.</text>
</comment>
<protein>
    <submittedName>
        <fullName evidence="1">Phytanoyl-CoA dioxygenase family protein</fullName>
    </submittedName>
</protein>